<organism evidence="1 2">
    <name type="scientific">Marchantia polymorpha</name>
    <name type="common">Common liverwort</name>
    <name type="synonym">Marchantia aquatica</name>
    <dbReference type="NCBI Taxonomy" id="3197"/>
    <lineage>
        <taxon>Eukaryota</taxon>
        <taxon>Viridiplantae</taxon>
        <taxon>Streptophyta</taxon>
        <taxon>Embryophyta</taxon>
        <taxon>Marchantiophyta</taxon>
        <taxon>Marchantiopsida</taxon>
        <taxon>Marchantiidae</taxon>
        <taxon>Marchantiales</taxon>
        <taxon>Marchantiaceae</taxon>
        <taxon>Marchantia</taxon>
    </lineage>
</organism>
<name>A0A2R6WVW1_MARPO</name>
<evidence type="ECO:0000313" key="2">
    <source>
        <dbReference type="Proteomes" id="UP000244005"/>
    </source>
</evidence>
<proteinExistence type="predicted"/>
<dbReference type="Proteomes" id="UP000244005">
    <property type="component" value="Unassembled WGS sequence"/>
</dbReference>
<gene>
    <name evidence="1" type="ORF">MARPO_0054s0086</name>
</gene>
<protein>
    <submittedName>
        <fullName evidence="1">Uncharacterized protein</fullName>
    </submittedName>
</protein>
<reference evidence="2" key="1">
    <citation type="journal article" date="2017" name="Cell">
        <title>Insights into land plant evolution garnered from the Marchantia polymorpha genome.</title>
        <authorList>
            <person name="Bowman J.L."/>
            <person name="Kohchi T."/>
            <person name="Yamato K.T."/>
            <person name="Jenkins J."/>
            <person name="Shu S."/>
            <person name="Ishizaki K."/>
            <person name="Yamaoka S."/>
            <person name="Nishihama R."/>
            <person name="Nakamura Y."/>
            <person name="Berger F."/>
            <person name="Adam C."/>
            <person name="Aki S.S."/>
            <person name="Althoff F."/>
            <person name="Araki T."/>
            <person name="Arteaga-Vazquez M.A."/>
            <person name="Balasubrmanian S."/>
            <person name="Barry K."/>
            <person name="Bauer D."/>
            <person name="Boehm C.R."/>
            <person name="Briginshaw L."/>
            <person name="Caballero-Perez J."/>
            <person name="Catarino B."/>
            <person name="Chen F."/>
            <person name="Chiyoda S."/>
            <person name="Chovatia M."/>
            <person name="Davies K.M."/>
            <person name="Delmans M."/>
            <person name="Demura T."/>
            <person name="Dierschke T."/>
            <person name="Dolan L."/>
            <person name="Dorantes-Acosta A.E."/>
            <person name="Eklund D.M."/>
            <person name="Florent S.N."/>
            <person name="Flores-Sandoval E."/>
            <person name="Fujiyama A."/>
            <person name="Fukuzawa H."/>
            <person name="Galik B."/>
            <person name="Grimanelli D."/>
            <person name="Grimwood J."/>
            <person name="Grossniklaus U."/>
            <person name="Hamada T."/>
            <person name="Haseloff J."/>
            <person name="Hetherington A.J."/>
            <person name="Higo A."/>
            <person name="Hirakawa Y."/>
            <person name="Hundley H.N."/>
            <person name="Ikeda Y."/>
            <person name="Inoue K."/>
            <person name="Inoue S.I."/>
            <person name="Ishida S."/>
            <person name="Jia Q."/>
            <person name="Kakita M."/>
            <person name="Kanazawa T."/>
            <person name="Kawai Y."/>
            <person name="Kawashima T."/>
            <person name="Kennedy M."/>
            <person name="Kinose K."/>
            <person name="Kinoshita T."/>
            <person name="Kohara Y."/>
            <person name="Koide E."/>
            <person name="Komatsu K."/>
            <person name="Kopischke S."/>
            <person name="Kubo M."/>
            <person name="Kyozuka J."/>
            <person name="Lagercrantz U."/>
            <person name="Lin S.S."/>
            <person name="Lindquist E."/>
            <person name="Lipzen A.M."/>
            <person name="Lu C.W."/>
            <person name="De Luna E."/>
            <person name="Martienssen R.A."/>
            <person name="Minamino N."/>
            <person name="Mizutani M."/>
            <person name="Mizutani M."/>
            <person name="Mochizuki N."/>
            <person name="Monte I."/>
            <person name="Mosher R."/>
            <person name="Nagasaki H."/>
            <person name="Nakagami H."/>
            <person name="Naramoto S."/>
            <person name="Nishitani K."/>
            <person name="Ohtani M."/>
            <person name="Okamoto T."/>
            <person name="Okumura M."/>
            <person name="Phillips J."/>
            <person name="Pollak B."/>
            <person name="Reinders A."/>
            <person name="Rovekamp M."/>
            <person name="Sano R."/>
            <person name="Sawa S."/>
            <person name="Schmid M.W."/>
            <person name="Shirakawa M."/>
            <person name="Solano R."/>
            <person name="Spunde A."/>
            <person name="Suetsugu N."/>
            <person name="Sugano S."/>
            <person name="Sugiyama A."/>
            <person name="Sun R."/>
            <person name="Suzuki Y."/>
            <person name="Takenaka M."/>
            <person name="Takezawa D."/>
            <person name="Tomogane H."/>
            <person name="Tsuzuki M."/>
            <person name="Ueda T."/>
            <person name="Umeda M."/>
            <person name="Ward J.M."/>
            <person name="Watanabe Y."/>
            <person name="Yazaki K."/>
            <person name="Yokoyama R."/>
            <person name="Yoshitake Y."/>
            <person name="Yotsui I."/>
            <person name="Zachgo S."/>
            <person name="Schmutz J."/>
        </authorList>
    </citation>
    <scope>NUCLEOTIDE SEQUENCE [LARGE SCALE GENOMIC DNA]</scope>
    <source>
        <strain evidence="2">Tak-1</strain>
    </source>
</reference>
<sequence length="91" mass="10242">MKQPPGCSAHSCICSMPLVRYNAYSKSLVTSTVSISLDRLGEVDLAIQEKNLAEADSFKSHEKAPFDDHVRRRVIKWRIKFTVCTMRDIGG</sequence>
<dbReference type="Gramene" id="Mp4g16210.1">
    <property type="protein sequence ID" value="Mp4g16210.1.cds1"/>
    <property type="gene ID" value="Mp4g16210"/>
</dbReference>
<keyword evidence="2" id="KW-1185">Reference proteome</keyword>
<dbReference type="AlphaFoldDB" id="A0A2R6WVW1"/>
<dbReference type="EMBL" id="KZ772726">
    <property type="protein sequence ID" value="PTQ37979.1"/>
    <property type="molecule type" value="Genomic_DNA"/>
</dbReference>
<evidence type="ECO:0000313" key="1">
    <source>
        <dbReference type="EMBL" id="PTQ37979.1"/>
    </source>
</evidence>
<accession>A0A2R6WVW1</accession>